<reference evidence="1 2" key="1">
    <citation type="journal article" date="2014" name="Genome Announc.">
        <title>Complete Genome Sequence of Amino Acid-Utilizing Eubacterium acidaminophilum al-2 (DSM 3953).</title>
        <authorList>
            <person name="Poehlein A."/>
            <person name="Andreesen J.R."/>
            <person name="Daniel R."/>
        </authorList>
    </citation>
    <scope>NUCLEOTIDE SEQUENCE [LARGE SCALE GENOMIC DNA]</scope>
    <source>
        <strain evidence="1 2">DSM 3953</strain>
    </source>
</reference>
<sequence length="45" mass="4894">MISVVFSLVFSTFLAGVFSDIISPMIVTNVRMDKDILTTSINKAA</sequence>
<accession>W8T322</accession>
<dbReference type="RefSeq" id="WP_158408888.1">
    <property type="nucleotide sequence ID" value="NZ_CP007452.1"/>
</dbReference>
<dbReference type="HOGENOM" id="CLU_3199916_0_0_9"/>
<keyword evidence="2" id="KW-1185">Reference proteome</keyword>
<gene>
    <name evidence="1" type="ORF">EAL2_c08390</name>
</gene>
<evidence type="ECO:0000313" key="1">
    <source>
        <dbReference type="EMBL" id="AHM56139.1"/>
    </source>
</evidence>
<dbReference type="AlphaFoldDB" id="W8T322"/>
<dbReference type="EMBL" id="CP007452">
    <property type="protein sequence ID" value="AHM56139.1"/>
    <property type="molecule type" value="Genomic_DNA"/>
</dbReference>
<dbReference type="KEGG" id="eac:EAL2_c08390"/>
<protein>
    <submittedName>
        <fullName evidence="1">Uncharacterized protein</fullName>
    </submittedName>
</protein>
<dbReference type="Proteomes" id="UP000019591">
    <property type="component" value="Chromosome"/>
</dbReference>
<evidence type="ECO:0000313" key="2">
    <source>
        <dbReference type="Proteomes" id="UP000019591"/>
    </source>
</evidence>
<name>W8T322_PEPAC</name>
<organism evidence="1 2">
    <name type="scientific">Peptoclostridium acidaminophilum DSM 3953</name>
    <dbReference type="NCBI Taxonomy" id="1286171"/>
    <lineage>
        <taxon>Bacteria</taxon>
        <taxon>Bacillati</taxon>
        <taxon>Bacillota</taxon>
        <taxon>Clostridia</taxon>
        <taxon>Peptostreptococcales</taxon>
        <taxon>Peptoclostridiaceae</taxon>
        <taxon>Peptoclostridium</taxon>
    </lineage>
</organism>
<dbReference type="PATRIC" id="fig|1286171.3.peg.786"/>
<proteinExistence type="predicted"/>